<dbReference type="GO" id="GO:0007264">
    <property type="term" value="P:small GTPase-mediated signal transduction"/>
    <property type="evidence" value="ECO:0007669"/>
    <property type="project" value="InterPro"/>
</dbReference>
<name>A0A2I0VQV3_9ASPA</name>
<dbReference type="InterPro" id="IPR036188">
    <property type="entry name" value="FAD/NAD-bd_sf"/>
</dbReference>
<proteinExistence type="inferred from homology"/>
<dbReference type="GO" id="GO:0005092">
    <property type="term" value="F:GDP-dissociation inhibitor activity"/>
    <property type="evidence" value="ECO:0007669"/>
    <property type="project" value="InterPro"/>
</dbReference>
<dbReference type="Proteomes" id="UP000233837">
    <property type="component" value="Unassembled WGS sequence"/>
</dbReference>
<dbReference type="EMBL" id="KZ503307">
    <property type="protein sequence ID" value="PKU65788.1"/>
    <property type="molecule type" value="Genomic_DNA"/>
</dbReference>
<dbReference type="GO" id="GO:0016192">
    <property type="term" value="P:vesicle-mediated transport"/>
    <property type="evidence" value="ECO:0007669"/>
    <property type="project" value="TreeGrafter"/>
</dbReference>
<dbReference type="AlphaFoldDB" id="A0A2I0VQV3"/>
<sequence length="128" mass="14486">MPEHSERFIVDLSGPRVFYCADMAVDLMVRSGASHHIEFKSVEGSLIYWDGRLCSVPDSRQAIFRDQSLSRAEKGQMMRFLKLVQAHIASESDATLSCEGPLGISPEDLKIPFYNFLLKQKLPPKIRT</sequence>
<dbReference type="InterPro" id="IPR018203">
    <property type="entry name" value="GDP_dissociation_inhibitor"/>
</dbReference>
<comment type="similarity">
    <text evidence="1">Belongs to the Rab GDI family.</text>
</comment>
<dbReference type="SUPFAM" id="SSF51905">
    <property type="entry name" value="FAD/NAD(P)-binding domain"/>
    <property type="match status" value="1"/>
</dbReference>
<dbReference type="GO" id="GO:0005829">
    <property type="term" value="C:cytosol"/>
    <property type="evidence" value="ECO:0007669"/>
    <property type="project" value="TreeGrafter"/>
</dbReference>
<dbReference type="GO" id="GO:0005968">
    <property type="term" value="C:Rab-protein geranylgeranyltransferase complex"/>
    <property type="evidence" value="ECO:0007669"/>
    <property type="project" value="TreeGrafter"/>
</dbReference>
<keyword evidence="3" id="KW-1185">Reference proteome</keyword>
<gene>
    <name evidence="2" type="ORF">MA16_Dca026863</name>
</gene>
<evidence type="ECO:0000313" key="2">
    <source>
        <dbReference type="EMBL" id="PKU65788.1"/>
    </source>
</evidence>
<dbReference type="GO" id="GO:0005634">
    <property type="term" value="C:nucleus"/>
    <property type="evidence" value="ECO:0007669"/>
    <property type="project" value="TreeGrafter"/>
</dbReference>
<dbReference type="PANTHER" id="PTHR11787:SF4">
    <property type="entry name" value="CHM, RAB ESCORT PROTEIN 1"/>
    <property type="match status" value="1"/>
</dbReference>
<evidence type="ECO:0000313" key="3">
    <source>
        <dbReference type="Proteomes" id="UP000233837"/>
    </source>
</evidence>
<reference evidence="2 3" key="2">
    <citation type="journal article" date="2017" name="Nature">
        <title>The Apostasia genome and the evolution of orchids.</title>
        <authorList>
            <person name="Zhang G.Q."/>
            <person name="Liu K.W."/>
            <person name="Li Z."/>
            <person name="Lohaus R."/>
            <person name="Hsiao Y.Y."/>
            <person name="Niu S.C."/>
            <person name="Wang J.Y."/>
            <person name="Lin Y.C."/>
            <person name="Xu Q."/>
            <person name="Chen L.J."/>
            <person name="Yoshida K."/>
            <person name="Fujiwara S."/>
            <person name="Wang Z.W."/>
            <person name="Zhang Y.Q."/>
            <person name="Mitsuda N."/>
            <person name="Wang M."/>
            <person name="Liu G.H."/>
            <person name="Pecoraro L."/>
            <person name="Huang H.X."/>
            <person name="Xiao X.J."/>
            <person name="Lin M."/>
            <person name="Wu X.Y."/>
            <person name="Wu W.L."/>
            <person name="Chen Y.Y."/>
            <person name="Chang S.B."/>
            <person name="Sakamoto S."/>
            <person name="Ohme-Takagi M."/>
            <person name="Yagi M."/>
            <person name="Zeng S.J."/>
            <person name="Shen C.Y."/>
            <person name="Yeh C.M."/>
            <person name="Luo Y.B."/>
            <person name="Tsai W.C."/>
            <person name="Van de Peer Y."/>
            <person name="Liu Z.J."/>
        </authorList>
    </citation>
    <scope>NUCLEOTIDE SEQUENCE [LARGE SCALE GENOMIC DNA]</scope>
    <source>
        <tissue evidence="2">The whole plant</tissue>
    </source>
</reference>
<evidence type="ECO:0000256" key="1">
    <source>
        <dbReference type="ARBA" id="ARBA00005593"/>
    </source>
</evidence>
<accession>A0A2I0VQV3</accession>
<protein>
    <submittedName>
        <fullName evidence="2">Uncharacterized protein</fullName>
    </submittedName>
</protein>
<dbReference type="Gene3D" id="3.30.519.10">
    <property type="entry name" value="Guanine Nucleotide Dissociation Inhibitor, domain 2"/>
    <property type="match status" value="1"/>
</dbReference>
<reference evidence="2 3" key="1">
    <citation type="journal article" date="2016" name="Sci. Rep.">
        <title>The Dendrobium catenatum Lindl. genome sequence provides insights into polysaccharide synthase, floral development and adaptive evolution.</title>
        <authorList>
            <person name="Zhang G.Q."/>
            <person name="Xu Q."/>
            <person name="Bian C."/>
            <person name="Tsai W.C."/>
            <person name="Yeh C.M."/>
            <person name="Liu K.W."/>
            <person name="Yoshida K."/>
            <person name="Zhang L.S."/>
            <person name="Chang S.B."/>
            <person name="Chen F."/>
            <person name="Shi Y."/>
            <person name="Su Y.Y."/>
            <person name="Zhang Y.Q."/>
            <person name="Chen L.J."/>
            <person name="Yin Y."/>
            <person name="Lin M."/>
            <person name="Huang H."/>
            <person name="Deng H."/>
            <person name="Wang Z.W."/>
            <person name="Zhu S.L."/>
            <person name="Zhao X."/>
            <person name="Deng C."/>
            <person name="Niu S.C."/>
            <person name="Huang J."/>
            <person name="Wang M."/>
            <person name="Liu G.H."/>
            <person name="Yang H.J."/>
            <person name="Xiao X.J."/>
            <person name="Hsiao Y.Y."/>
            <person name="Wu W.L."/>
            <person name="Chen Y.Y."/>
            <person name="Mitsuda N."/>
            <person name="Ohme-Takagi M."/>
            <person name="Luo Y.B."/>
            <person name="Van de Peer Y."/>
            <person name="Liu Z.J."/>
        </authorList>
    </citation>
    <scope>NUCLEOTIDE SEQUENCE [LARGE SCALE GENOMIC DNA]</scope>
    <source>
        <tissue evidence="2">The whole plant</tissue>
    </source>
</reference>
<dbReference type="PANTHER" id="PTHR11787">
    <property type="entry name" value="RAB GDP-DISSOCIATION INHIBITOR"/>
    <property type="match status" value="1"/>
</dbReference>
<dbReference type="Pfam" id="PF00996">
    <property type="entry name" value="GDI"/>
    <property type="match status" value="1"/>
</dbReference>
<dbReference type="STRING" id="906689.A0A2I0VQV3"/>
<organism evidence="2 3">
    <name type="scientific">Dendrobium catenatum</name>
    <dbReference type="NCBI Taxonomy" id="906689"/>
    <lineage>
        <taxon>Eukaryota</taxon>
        <taxon>Viridiplantae</taxon>
        <taxon>Streptophyta</taxon>
        <taxon>Embryophyta</taxon>
        <taxon>Tracheophyta</taxon>
        <taxon>Spermatophyta</taxon>
        <taxon>Magnoliopsida</taxon>
        <taxon>Liliopsida</taxon>
        <taxon>Asparagales</taxon>
        <taxon>Orchidaceae</taxon>
        <taxon>Epidendroideae</taxon>
        <taxon>Malaxideae</taxon>
        <taxon>Dendrobiinae</taxon>
        <taxon>Dendrobium</taxon>
    </lineage>
</organism>